<accession>A0A1E2UIH6</accession>
<evidence type="ECO:0000313" key="2">
    <source>
        <dbReference type="Proteomes" id="UP000094849"/>
    </source>
</evidence>
<dbReference type="AlphaFoldDB" id="A0A1E2UIH6"/>
<keyword evidence="2" id="KW-1185">Reference proteome</keyword>
<dbReference type="Proteomes" id="UP000094849">
    <property type="component" value="Unassembled WGS sequence"/>
</dbReference>
<reference evidence="1 2" key="1">
    <citation type="submission" date="2016-03" db="EMBL/GenBank/DDBJ databases">
        <title>Chemosynthetic sulphur-oxidizing symbionts of marine invertebrate animals are capable of nitrogen fixation.</title>
        <authorList>
            <person name="Petersen J.M."/>
            <person name="Kemper A."/>
            <person name="Gruber-Vodicka H."/>
            <person name="Cardini U."/>
            <person name="Geest Mvander."/>
            <person name="Kleiner M."/>
            <person name="Bulgheresi S."/>
            <person name="Fussmann M."/>
            <person name="Herbold C."/>
            <person name="Seah B.K.B."/>
            <person name="Antony C.Paul."/>
            <person name="Liu D."/>
            <person name="Belitz A."/>
            <person name="Weber M."/>
        </authorList>
    </citation>
    <scope>NUCLEOTIDE SEQUENCE [LARGE SCALE GENOMIC DNA]</scope>
    <source>
        <strain evidence="1">G_D</strain>
    </source>
</reference>
<comment type="caution">
    <text evidence="1">The sequence shown here is derived from an EMBL/GenBank/DDBJ whole genome shotgun (WGS) entry which is preliminary data.</text>
</comment>
<evidence type="ECO:0000313" key="1">
    <source>
        <dbReference type="EMBL" id="ODB94405.1"/>
    </source>
</evidence>
<organism evidence="1 2">
    <name type="scientific">Candidatus Thiodiazotropha endoloripes</name>
    <dbReference type="NCBI Taxonomy" id="1818881"/>
    <lineage>
        <taxon>Bacteria</taxon>
        <taxon>Pseudomonadati</taxon>
        <taxon>Pseudomonadota</taxon>
        <taxon>Gammaproteobacteria</taxon>
        <taxon>Chromatiales</taxon>
        <taxon>Sedimenticolaceae</taxon>
        <taxon>Candidatus Thiodiazotropha</taxon>
    </lineage>
</organism>
<dbReference type="RefSeq" id="WP_069019515.1">
    <property type="nucleotide sequence ID" value="NZ_LVJY01000003.1"/>
</dbReference>
<name>A0A1E2UIH6_9GAMM</name>
<protein>
    <submittedName>
        <fullName evidence="1">Uncharacterized protein</fullName>
    </submittedName>
</protein>
<gene>
    <name evidence="1" type="ORF">A3196_17895</name>
</gene>
<proteinExistence type="predicted"/>
<dbReference type="EMBL" id="LVJZ01000004">
    <property type="protein sequence ID" value="ODB94405.1"/>
    <property type="molecule type" value="Genomic_DNA"/>
</dbReference>
<sequence length="63" mass="6996">MHPLKLYKKMVNIDRIFAIFDSGPGHLMEGTPKVSLPLILTMVISSLDPENPLSIDRVNTHPG</sequence>